<dbReference type="Pfam" id="PF04655">
    <property type="entry name" value="APH_6_hur"/>
    <property type="match status" value="1"/>
</dbReference>
<sequence length="329" mass="35959">MATAPVVPGAHPGKPVERPPRPGYCRRVLTEPDLVAAGAALEERFGAERASAFARGLPVLLRGLSQRWSLEVEGLLPSGATSVVLAVTHRSGPGVLKISPDAGFLTRQVRMLRHLVPTGRVPTVLAEDPSGGAMLMERVVPGTTLDDSRATPPTPQEWAELLSDLHGTTADGVAEVLRQRCEDMFRRIGARQTLPQVNEHISREVWGRAVDECLSLLETDREQVVIHGDLHLGNVLRAESRPDGRTLVAVDPKLCVGDRCFDMVDFVVTTGTAEEMAQRAYDLASLVRVDPERLLRWSRVNAVVTGISRLSWSGPDDWTRTLLEFAQQP</sequence>
<dbReference type="InterPro" id="IPR011009">
    <property type="entry name" value="Kinase-like_dom_sf"/>
</dbReference>
<accession>A0A516G6X7</accession>
<dbReference type="EMBL" id="CP041616">
    <property type="protein sequence ID" value="QDO87281.1"/>
    <property type="molecule type" value="Genomic_DNA"/>
</dbReference>
<organism evidence="2 3">
    <name type="scientific">Ornithinimicrobium ciconiae</name>
    <dbReference type="NCBI Taxonomy" id="2594265"/>
    <lineage>
        <taxon>Bacteria</taxon>
        <taxon>Bacillati</taxon>
        <taxon>Actinomycetota</taxon>
        <taxon>Actinomycetes</taxon>
        <taxon>Micrococcales</taxon>
        <taxon>Ornithinimicrobiaceae</taxon>
        <taxon>Ornithinimicrobium</taxon>
    </lineage>
</organism>
<gene>
    <name evidence="2" type="ORF">FNH13_02155</name>
</gene>
<dbReference type="GO" id="GO:0016773">
    <property type="term" value="F:phosphotransferase activity, alcohol group as acceptor"/>
    <property type="evidence" value="ECO:0007669"/>
    <property type="project" value="InterPro"/>
</dbReference>
<feature type="region of interest" description="Disordered" evidence="1">
    <location>
        <begin position="1"/>
        <end position="22"/>
    </location>
</feature>
<dbReference type="AlphaFoldDB" id="A0A516G6X7"/>
<evidence type="ECO:0000313" key="3">
    <source>
        <dbReference type="Proteomes" id="UP000315395"/>
    </source>
</evidence>
<name>A0A516G6X7_9MICO</name>
<dbReference type="Gene3D" id="3.90.1200.10">
    <property type="match status" value="1"/>
</dbReference>
<proteinExistence type="predicted"/>
<dbReference type="InterPro" id="IPR006748">
    <property type="entry name" value="NH2Glyco/OHUrea_AB-resist_kin"/>
</dbReference>
<dbReference type="KEGG" id="orz:FNH13_02155"/>
<evidence type="ECO:0000256" key="1">
    <source>
        <dbReference type="SAM" id="MobiDB-lite"/>
    </source>
</evidence>
<dbReference type="OrthoDB" id="3638028at2"/>
<protein>
    <submittedName>
        <fullName evidence="2">Phosphotransferase</fullName>
    </submittedName>
</protein>
<dbReference type="SUPFAM" id="SSF56112">
    <property type="entry name" value="Protein kinase-like (PK-like)"/>
    <property type="match status" value="1"/>
</dbReference>
<dbReference type="GO" id="GO:0019748">
    <property type="term" value="P:secondary metabolic process"/>
    <property type="evidence" value="ECO:0007669"/>
    <property type="project" value="InterPro"/>
</dbReference>
<keyword evidence="3" id="KW-1185">Reference proteome</keyword>
<evidence type="ECO:0000313" key="2">
    <source>
        <dbReference type="EMBL" id="QDO87281.1"/>
    </source>
</evidence>
<dbReference type="Proteomes" id="UP000315395">
    <property type="component" value="Chromosome"/>
</dbReference>
<keyword evidence="2" id="KW-0808">Transferase</keyword>
<reference evidence="2 3" key="1">
    <citation type="submission" date="2019-07" db="EMBL/GenBank/DDBJ databases">
        <title>complete genome sequencing of Ornithinimicrobium sp. H23M54.</title>
        <authorList>
            <person name="Bae J.-W."/>
            <person name="Lee S.-Y."/>
        </authorList>
    </citation>
    <scope>NUCLEOTIDE SEQUENCE [LARGE SCALE GENOMIC DNA]</scope>
    <source>
        <strain evidence="2 3">H23M54</strain>
    </source>
</reference>